<gene>
    <name evidence="4" type="ORF">H8707_09575</name>
</gene>
<dbReference type="AlphaFoldDB" id="A0A926EYC6"/>
<keyword evidence="5" id="KW-1185">Reference proteome</keyword>
<feature type="active site" evidence="2">
    <location>
        <position position="178"/>
    </location>
</feature>
<dbReference type="GO" id="GO:0004190">
    <property type="term" value="F:aspartic-type endopeptidase activity"/>
    <property type="evidence" value="ECO:0007669"/>
    <property type="project" value="UniProtKB-KW"/>
</dbReference>
<sequence length="309" mass="35617">MYIILEYLLLENFIINYLILKLTKILNQIDGSNLRILLAAFVSSFYSLVFFYPKLTILTKIPFKILFSILIVRLSFKYLNIRSFLRLLMSFYIGSFIFAGATMGVFFFKNNGFKILDKALKSINNFPVKYLVIGVGFSSLIAILVFKYFNIHKMKNSFIAEVELFYENKRLDFKALMDTGNSLIDPISKKKVMIVEYEKLSEILPAETKDLILAADHNDYLEIEQILDGLKDYIKLIPIPFKSVGKSGIMFGFKPDSIIIKYMNKVLIRQDIIIGIYNNTFPKDLGYNGLLHYEIIDGGVENEICKIQA</sequence>
<comment type="similarity">
    <text evidence="1">Belongs to the peptidase U4 family.</text>
</comment>
<dbReference type="PIRSF" id="PIRSF018571">
    <property type="entry name" value="SpoIIGA"/>
    <property type="match status" value="1"/>
</dbReference>
<evidence type="ECO:0000313" key="4">
    <source>
        <dbReference type="EMBL" id="MBC8588490.1"/>
    </source>
</evidence>
<comment type="caution">
    <text evidence="4">The sequence shown here is derived from an EMBL/GenBank/DDBJ whole genome shotgun (WGS) entry which is preliminary data.</text>
</comment>
<keyword evidence="1" id="KW-0749">Sporulation</keyword>
<reference evidence="4" key="1">
    <citation type="submission" date="2020-08" db="EMBL/GenBank/DDBJ databases">
        <title>Genome public.</title>
        <authorList>
            <person name="Liu C."/>
            <person name="Sun Q."/>
        </authorList>
    </citation>
    <scope>NUCLEOTIDE SEQUENCE</scope>
    <source>
        <strain evidence="4">BX21</strain>
    </source>
</reference>
<comment type="subcellular location">
    <subcellularLocation>
        <location evidence="1">Cell membrane</location>
    </subcellularLocation>
</comment>
<dbReference type="Proteomes" id="UP000601171">
    <property type="component" value="Unassembled WGS sequence"/>
</dbReference>
<keyword evidence="1" id="KW-0378">Hydrolase</keyword>
<keyword evidence="1" id="KW-1003">Cell membrane</keyword>
<evidence type="ECO:0000313" key="5">
    <source>
        <dbReference type="Proteomes" id="UP000601171"/>
    </source>
</evidence>
<feature type="transmembrane region" description="Helical" evidence="3">
    <location>
        <begin position="128"/>
        <end position="149"/>
    </location>
</feature>
<keyword evidence="3" id="KW-0812">Transmembrane</keyword>
<evidence type="ECO:0000256" key="1">
    <source>
        <dbReference type="PIRNR" id="PIRNR018571"/>
    </source>
</evidence>
<keyword evidence="1" id="KW-0645">Protease</keyword>
<dbReference type="EMBL" id="JACRTG010000020">
    <property type="protein sequence ID" value="MBC8588490.1"/>
    <property type="molecule type" value="Genomic_DNA"/>
</dbReference>
<dbReference type="GO" id="GO:0005886">
    <property type="term" value="C:plasma membrane"/>
    <property type="evidence" value="ECO:0007669"/>
    <property type="project" value="UniProtKB-SubCell"/>
</dbReference>
<comment type="function">
    <text evidence="1">Probable aspartic protease that is responsible for the proteolytic cleavage of the RNA polymerase sigma E factor (SigE/spoIIGB) to yield the active peptide in the mother cell during sporulation. Responds to a signal from the forespore that is triggered by the extracellular signal protein SpoIIR.</text>
</comment>
<protein>
    <recommendedName>
        <fullName evidence="1">Sporulation sigma-E factor-processing peptidase</fullName>
        <ecNumber evidence="1">3.4.23.-</ecNumber>
    </recommendedName>
    <alternativeName>
        <fullName evidence="1">Membrane-associated aspartic protease</fullName>
    </alternativeName>
    <alternativeName>
        <fullName evidence="1">Stage II sporulation protein GA</fullName>
    </alternativeName>
</protein>
<evidence type="ECO:0000256" key="3">
    <source>
        <dbReference type="SAM" id="Phobius"/>
    </source>
</evidence>
<dbReference type="GO" id="GO:0030435">
    <property type="term" value="P:sporulation resulting in formation of a cellular spore"/>
    <property type="evidence" value="ECO:0007669"/>
    <property type="project" value="UniProtKB-KW"/>
</dbReference>
<feature type="transmembrane region" description="Helical" evidence="3">
    <location>
        <begin position="57"/>
        <end position="76"/>
    </location>
</feature>
<accession>A0A926EYC6</accession>
<proteinExistence type="inferred from homology"/>
<dbReference type="InterPro" id="IPR005081">
    <property type="entry name" value="SpoIIGA"/>
</dbReference>
<dbReference type="GO" id="GO:0030436">
    <property type="term" value="P:asexual sporulation"/>
    <property type="evidence" value="ECO:0007669"/>
    <property type="project" value="InterPro"/>
</dbReference>
<name>A0A926EYC6_9FIRM</name>
<dbReference type="EC" id="3.4.23.-" evidence="1"/>
<keyword evidence="1 3" id="KW-0472">Membrane</keyword>
<dbReference type="GO" id="GO:0006508">
    <property type="term" value="P:proteolysis"/>
    <property type="evidence" value="ECO:0007669"/>
    <property type="project" value="UniProtKB-KW"/>
</dbReference>
<evidence type="ECO:0000256" key="2">
    <source>
        <dbReference type="PIRSR" id="PIRSR018571-1"/>
    </source>
</evidence>
<keyword evidence="3" id="KW-1133">Transmembrane helix</keyword>
<keyword evidence="1" id="KW-0064">Aspartyl protease</keyword>
<dbReference type="RefSeq" id="WP_262429945.1">
    <property type="nucleotide sequence ID" value="NZ_JACRTG010000020.1"/>
</dbReference>
<dbReference type="Pfam" id="PF03419">
    <property type="entry name" value="Peptidase_U4"/>
    <property type="match status" value="1"/>
</dbReference>
<organism evidence="4 5">
    <name type="scientific">Paratissierella segnis</name>
    <dbReference type="NCBI Taxonomy" id="2763679"/>
    <lineage>
        <taxon>Bacteria</taxon>
        <taxon>Bacillati</taxon>
        <taxon>Bacillota</taxon>
        <taxon>Tissierellia</taxon>
        <taxon>Tissierellales</taxon>
        <taxon>Tissierellaceae</taxon>
        <taxon>Paratissierella</taxon>
    </lineage>
</organism>
<feature type="transmembrane region" description="Helical" evidence="3">
    <location>
        <begin position="88"/>
        <end position="108"/>
    </location>
</feature>